<reference evidence="3" key="1">
    <citation type="journal article" date="2019" name="Int. J. Syst. Evol. Microbiol.">
        <title>The Global Catalogue of Microorganisms (GCM) 10K type strain sequencing project: providing services to taxonomists for standard genome sequencing and annotation.</title>
        <authorList>
            <consortium name="The Broad Institute Genomics Platform"/>
            <consortium name="The Broad Institute Genome Sequencing Center for Infectious Disease"/>
            <person name="Wu L."/>
            <person name="Ma J."/>
        </authorList>
    </citation>
    <scope>NUCLEOTIDE SEQUENCE [LARGE SCALE GENOMIC DNA]</scope>
    <source>
        <strain evidence="3">JCM 31486</strain>
    </source>
</reference>
<protein>
    <submittedName>
        <fullName evidence="2">Uncharacterized protein</fullName>
    </submittedName>
</protein>
<name>A0ABW3MD68_9PSEU</name>
<keyword evidence="1" id="KW-0812">Transmembrane</keyword>
<feature type="transmembrane region" description="Helical" evidence="1">
    <location>
        <begin position="63"/>
        <end position="83"/>
    </location>
</feature>
<evidence type="ECO:0000313" key="2">
    <source>
        <dbReference type="EMBL" id="MFD1047629.1"/>
    </source>
</evidence>
<organism evidence="2 3">
    <name type="scientific">Kibdelosporangium lantanae</name>
    <dbReference type="NCBI Taxonomy" id="1497396"/>
    <lineage>
        <taxon>Bacteria</taxon>
        <taxon>Bacillati</taxon>
        <taxon>Actinomycetota</taxon>
        <taxon>Actinomycetes</taxon>
        <taxon>Pseudonocardiales</taxon>
        <taxon>Pseudonocardiaceae</taxon>
        <taxon>Kibdelosporangium</taxon>
    </lineage>
</organism>
<proteinExistence type="predicted"/>
<keyword evidence="1" id="KW-0472">Membrane</keyword>
<keyword evidence="1" id="KW-1133">Transmembrane helix</keyword>
<evidence type="ECO:0000313" key="3">
    <source>
        <dbReference type="Proteomes" id="UP001597045"/>
    </source>
</evidence>
<dbReference type="EMBL" id="JBHTIS010001172">
    <property type="protein sequence ID" value="MFD1047629.1"/>
    <property type="molecule type" value="Genomic_DNA"/>
</dbReference>
<gene>
    <name evidence="2" type="ORF">ACFQ1S_19850</name>
</gene>
<comment type="caution">
    <text evidence="2">The sequence shown here is derived from an EMBL/GenBank/DDBJ whole genome shotgun (WGS) entry which is preliminary data.</text>
</comment>
<sequence length="127" mass="13120">MTGRKLFGIGIGTGLVGVSVVVGAGALTGLGHQLPGQLAIIAASVRYAGAAVFGRNFTDLDLMLPAAGSMLCGAVILVPSAWLSTIRGRWRRQLSTLDGQCFGKVSAAVADLDRRGLGEFGRVYSRS</sequence>
<keyword evidence="3" id="KW-1185">Reference proteome</keyword>
<feature type="transmembrane region" description="Helical" evidence="1">
    <location>
        <begin position="6"/>
        <end position="26"/>
    </location>
</feature>
<accession>A0ABW3MD68</accession>
<evidence type="ECO:0000256" key="1">
    <source>
        <dbReference type="SAM" id="Phobius"/>
    </source>
</evidence>
<dbReference type="Proteomes" id="UP001597045">
    <property type="component" value="Unassembled WGS sequence"/>
</dbReference>